<dbReference type="PRINTS" id="PR01950">
    <property type="entry name" value="LANCSUPER"/>
</dbReference>
<dbReference type="Pfam" id="PF05147">
    <property type="entry name" value="LANC_like"/>
    <property type="match status" value="1"/>
</dbReference>
<dbReference type="CDD" id="cd04793">
    <property type="entry name" value="LanC"/>
    <property type="match status" value="1"/>
</dbReference>
<dbReference type="Proteomes" id="UP000291338">
    <property type="component" value="Unassembled WGS sequence"/>
</dbReference>
<dbReference type="GO" id="GO:0046872">
    <property type="term" value="F:metal ion binding"/>
    <property type="evidence" value="ECO:0007669"/>
    <property type="project" value="UniProtKB-KW"/>
</dbReference>
<evidence type="ECO:0000313" key="3">
    <source>
        <dbReference type="Proteomes" id="UP000291338"/>
    </source>
</evidence>
<dbReference type="PANTHER" id="PTHR12736:SF7">
    <property type="entry name" value="LANC-LIKE PROTEIN 3"/>
    <property type="match status" value="1"/>
</dbReference>
<keyword evidence="1" id="KW-0479">Metal-binding</keyword>
<dbReference type="AlphaFoldDB" id="A0A4Q7IN96"/>
<dbReference type="SMART" id="SM01260">
    <property type="entry name" value="LANC_like"/>
    <property type="match status" value="1"/>
</dbReference>
<proteinExistence type="predicted"/>
<dbReference type="RefSeq" id="WP_130254882.1">
    <property type="nucleotide sequence ID" value="NZ_PPSX01000021.1"/>
</dbReference>
<evidence type="ECO:0000313" key="2">
    <source>
        <dbReference type="EMBL" id="RZQ53803.1"/>
    </source>
</evidence>
<dbReference type="GO" id="GO:0005886">
    <property type="term" value="C:plasma membrane"/>
    <property type="evidence" value="ECO:0007669"/>
    <property type="project" value="TreeGrafter"/>
</dbReference>
<feature type="binding site" evidence="1">
    <location>
        <position position="265"/>
    </location>
    <ligand>
        <name>Zn(2+)</name>
        <dbReference type="ChEBI" id="CHEBI:29105"/>
    </ligand>
</feature>
<feature type="binding site" evidence="1">
    <location>
        <position position="315"/>
    </location>
    <ligand>
        <name>Zn(2+)</name>
        <dbReference type="ChEBI" id="CHEBI:29105"/>
    </ligand>
</feature>
<dbReference type="PRINTS" id="PR01955">
    <property type="entry name" value="LANCFRANKIA"/>
</dbReference>
<dbReference type="Gene3D" id="1.50.10.20">
    <property type="match status" value="1"/>
</dbReference>
<feature type="binding site" evidence="1">
    <location>
        <position position="314"/>
    </location>
    <ligand>
        <name>Zn(2+)</name>
        <dbReference type="ChEBI" id="CHEBI:29105"/>
    </ligand>
</feature>
<evidence type="ECO:0000256" key="1">
    <source>
        <dbReference type="PIRSR" id="PIRSR607822-1"/>
    </source>
</evidence>
<dbReference type="PANTHER" id="PTHR12736">
    <property type="entry name" value="LANC-LIKE PROTEIN"/>
    <property type="match status" value="1"/>
</dbReference>
<comment type="caution">
    <text evidence="2">The sequence shown here is derived from an EMBL/GenBank/DDBJ whole genome shotgun (WGS) entry which is preliminary data.</text>
</comment>
<dbReference type="InterPro" id="IPR033889">
    <property type="entry name" value="LanC"/>
</dbReference>
<accession>A0A4Q7IN96</accession>
<name>A0A4Q7IN96_9GAMM</name>
<organism evidence="2 3">
    <name type="scientific">Pseudoalteromonas phenolica</name>
    <dbReference type="NCBI Taxonomy" id="161398"/>
    <lineage>
        <taxon>Bacteria</taxon>
        <taxon>Pseudomonadati</taxon>
        <taxon>Pseudomonadota</taxon>
        <taxon>Gammaproteobacteria</taxon>
        <taxon>Alteromonadales</taxon>
        <taxon>Pseudoalteromonadaceae</taxon>
        <taxon>Pseudoalteromonas</taxon>
    </lineage>
</organism>
<dbReference type="SUPFAM" id="SSF158745">
    <property type="entry name" value="LanC-like"/>
    <property type="match status" value="1"/>
</dbReference>
<keyword evidence="1" id="KW-0862">Zinc</keyword>
<dbReference type="GO" id="GO:0031179">
    <property type="term" value="P:peptide modification"/>
    <property type="evidence" value="ECO:0007669"/>
    <property type="project" value="InterPro"/>
</dbReference>
<protein>
    <submittedName>
        <fullName evidence="2">Lantibiotic biosynthesis protein</fullName>
    </submittedName>
</protein>
<sequence>MPTHAIASLEQEAQIRAIIKKLASEVSQDLHTVQGNGLLSGLAGHLLFLFNAYRIDESSVDEVLFSEKLEQLQEQLDQQSFELSSGLAGQAWVLEYLNQADLEDYEPDLLTEVDQIFHDALNHQPWPGEIESVLGLAGYAPYAARRNKHSDQSALYGVIIKNFASVALQVNENELTWSQPENSVYRFEKDDPHKPEYNLGLAHGVPGIIASLIPAMQIDTLKDTTAKLLTQSCDWLIAQQNPHKHEECSFGSCVDQEHKSRLGWCYGDLTIALTLARAGHALDRPSYVDHALEIALKAAKRDAVSGFINDAGLCHGFVGLVSIFQLLNKQMPHPELEKAAKYWLEFSLNQYNEKGLKAFYSYNGETKEYNQNHGFLMGNAGVGIGLISVLTDDLDWAECLLMA</sequence>
<reference evidence="2 3" key="1">
    <citation type="submission" date="2018-01" db="EMBL/GenBank/DDBJ databases">
        <title>Co-occurrence of chitin degradation, pigmentation and bioactivity in marine Pseudoalteromonas.</title>
        <authorList>
            <person name="Paulsen S."/>
            <person name="Gram L."/>
            <person name="Machado H."/>
        </authorList>
    </citation>
    <scope>NUCLEOTIDE SEQUENCE [LARGE SCALE GENOMIC DNA]</scope>
    <source>
        <strain evidence="2 3">S3898</strain>
    </source>
</reference>
<gene>
    <name evidence="2" type="ORF">C1E23_06915</name>
</gene>
<dbReference type="InterPro" id="IPR007822">
    <property type="entry name" value="LANC-like"/>
</dbReference>
<dbReference type="EMBL" id="PPSX01000021">
    <property type="protein sequence ID" value="RZQ53803.1"/>
    <property type="molecule type" value="Genomic_DNA"/>
</dbReference>